<keyword evidence="2" id="KW-0808">Transferase</keyword>
<dbReference type="InterPro" id="IPR050406">
    <property type="entry name" value="FGGY_Carb_Kinase"/>
</dbReference>
<sequence length="529" mass="59416">MEESIGKNAGKGFTERIVLVFDVGTQSSRALLVNNRGDIKAKVTEKHDPPYLSPETDWAEQRAEFYYEKICLAAGKLKDGCPAEWEKIEAVSVTTIRDTTLCVDQEGKPLRNAFVWLDNRSAKGRPGFSKMARVMLKSIGMDKTADMQYRKSKCNWVMENEPEIWEQTYKFLLISGYLIFRLTGNMADSAASMVGHVPFDHRDRNWQKKGALTRPVFDIPAEKLCEIREPGSSLGCIQAAAAADTGLREGLPVIASGSDKACEILGLGCISREKAAISFGTTATVSFTTDRYVEPERFIPPYAAILNQHYNPEIEIYRGYWLVSWFKKEFAQKEMAAAEELGIPAEELLNRRLQEIPAGCEGLILQPYFTPNTTMPSAKGAIIGFSDVHTRIHIYRAIIEGINFALLDGMRLLEKQSGHTFQEIFVGGGGAQSDEICQITADMFGLPVKRAQSHEVSGIGSAIACFVGMGEFKDYKEAVEQMVSVRDTFRPDMEQHEIYRILYEEIFKKIYGRLSPLYTRLHEIYKSKI</sequence>
<reference evidence="6 7" key="1">
    <citation type="submission" date="2021-06" db="EMBL/GenBank/DDBJ databases">
        <title>Description of novel taxa of the family Lachnospiraceae.</title>
        <authorList>
            <person name="Chaplin A.V."/>
            <person name="Sokolova S.R."/>
            <person name="Pikina A.P."/>
            <person name="Korzhanova M."/>
            <person name="Belova V."/>
            <person name="Korostin D."/>
            <person name="Efimov B.A."/>
        </authorList>
    </citation>
    <scope>NUCLEOTIDE SEQUENCE [LARGE SCALE GENOMIC DNA]</scope>
    <source>
        <strain evidence="6 7">ASD4241</strain>
    </source>
</reference>
<evidence type="ECO:0000259" key="5">
    <source>
        <dbReference type="Pfam" id="PF02782"/>
    </source>
</evidence>
<accession>A0ABS6K5M7</accession>
<dbReference type="Gene3D" id="3.30.420.40">
    <property type="match status" value="2"/>
</dbReference>
<dbReference type="CDD" id="cd07779">
    <property type="entry name" value="ASKHA_NBD_FGGY_YgcE-like"/>
    <property type="match status" value="1"/>
</dbReference>
<evidence type="ECO:0000256" key="1">
    <source>
        <dbReference type="ARBA" id="ARBA00009156"/>
    </source>
</evidence>
<evidence type="ECO:0000313" key="6">
    <source>
        <dbReference type="EMBL" id="MBU9725829.1"/>
    </source>
</evidence>
<name>A0ABS6K5M7_9FIRM</name>
<dbReference type="InterPro" id="IPR018485">
    <property type="entry name" value="FGGY_C"/>
</dbReference>
<dbReference type="InterPro" id="IPR018484">
    <property type="entry name" value="FGGY_N"/>
</dbReference>
<dbReference type="PIRSF" id="PIRSF000538">
    <property type="entry name" value="GlpK"/>
    <property type="match status" value="1"/>
</dbReference>
<dbReference type="Pfam" id="PF02782">
    <property type="entry name" value="FGGY_C"/>
    <property type="match status" value="1"/>
</dbReference>
<keyword evidence="7" id="KW-1185">Reference proteome</keyword>
<dbReference type="GO" id="GO:0016301">
    <property type="term" value="F:kinase activity"/>
    <property type="evidence" value="ECO:0007669"/>
    <property type="project" value="UniProtKB-KW"/>
</dbReference>
<keyword evidence="3 6" id="KW-0418">Kinase</keyword>
<dbReference type="PANTHER" id="PTHR43095:SF5">
    <property type="entry name" value="XYLULOSE KINASE"/>
    <property type="match status" value="1"/>
</dbReference>
<gene>
    <name evidence="6" type="ORF">KTH90_07360</name>
</gene>
<organism evidence="6 7">
    <name type="scientific">Diplocloster modestus</name>
    <dbReference type="NCBI Taxonomy" id="2850322"/>
    <lineage>
        <taxon>Bacteria</taxon>
        <taxon>Bacillati</taxon>
        <taxon>Bacillota</taxon>
        <taxon>Clostridia</taxon>
        <taxon>Lachnospirales</taxon>
        <taxon>Lachnospiraceae</taxon>
        <taxon>Diplocloster</taxon>
    </lineage>
</organism>
<dbReference type="RefSeq" id="WP_158350046.1">
    <property type="nucleotide sequence ID" value="NZ_JAHQCX010000004.1"/>
</dbReference>
<feature type="domain" description="Carbohydrate kinase FGGY C-terminal" evidence="5">
    <location>
        <begin position="275"/>
        <end position="468"/>
    </location>
</feature>
<dbReference type="SUPFAM" id="SSF53067">
    <property type="entry name" value="Actin-like ATPase domain"/>
    <property type="match status" value="2"/>
</dbReference>
<dbReference type="Proteomes" id="UP001314681">
    <property type="component" value="Unassembled WGS sequence"/>
</dbReference>
<protein>
    <submittedName>
        <fullName evidence="6">FGGY-family carbohydrate kinase</fullName>
    </submittedName>
</protein>
<dbReference type="InterPro" id="IPR043129">
    <property type="entry name" value="ATPase_NBD"/>
</dbReference>
<comment type="caution">
    <text evidence="6">The sequence shown here is derived from an EMBL/GenBank/DDBJ whole genome shotgun (WGS) entry which is preliminary data.</text>
</comment>
<evidence type="ECO:0000256" key="3">
    <source>
        <dbReference type="ARBA" id="ARBA00022777"/>
    </source>
</evidence>
<dbReference type="Pfam" id="PF00370">
    <property type="entry name" value="FGGY_N"/>
    <property type="match status" value="1"/>
</dbReference>
<evidence type="ECO:0000313" key="7">
    <source>
        <dbReference type="Proteomes" id="UP001314681"/>
    </source>
</evidence>
<proteinExistence type="inferred from homology"/>
<dbReference type="InterPro" id="IPR000577">
    <property type="entry name" value="Carb_kinase_FGGY"/>
</dbReference>
<dbReference type="PANTHER" id="PTHR43095">
    <property type="entry name" value="SUGAR KINASE"/>
    <property type="match status" value="1"/>
</dbReference>
<feature type="domain" description="Carbohydrate kinase FGGY N-terminal" evidence="4">
    <location>
        <begin position="18"/>
        <end position="266"/>
    </location>
</feature>
<dbReference type="EMBL" id="JAHQCX010000004">
    <property type="protein sequence ID" value="MBU9725829.1"/>
    <property type="molecule type" value="Genomic_DNA"/>
</dbReference>
<evidence type="ECO:0000256" key="2">
    <source>
        <dbReference type="ARBA" id="ARBA00022679"/>
    </source>
</evidence>
<evidence type="ECO:0000259" key="4">
    <source>
        <dbReference type="Pfam" id="PF00370"/>
    </source>
</evidence>
<comment type="similarity">
    <text evidence="1">Belongs to the FGGY kinase family.</text>
</comment>